<accession>A0ABM8P6W2</accession>
<gene>
    <name evidence="1" type="ORF">LMG28140_06248</name>
</gene>
<sequence length="74" mass="8440">MPPWRDRLDRPFAPRVDGVRSRIVPERRPSPHSRKEIAGRIKSGRRGEPLVCGLRAFYGLMTFDETGVLRPQAA</sequence>
<dbReference type="Proteomes" id="UP000598032">
    <property type="component" value="Unassembled WGS sequence"/>
</dbReference>
<dbReference type="EMBL" id="CAJHCP010000019">
    <property type="protein sequence ID" value="CAD6557833.1"/>
    <property type="molecule type" value="Genomic_DNA"/>
</dbReference>
<comment type="caution">
    <text evidence="1">The sequence shown here is derived from an EMBL/GenBank/DDBJ whole genome shotgun (WGS) entry which is preliminary data.</text>
</comment>
<proteinExistence type="predicted"/>
<evidence type="ECO:0008006" key="3">
    <source>
        <dbReference type="Google" id="ProtNLM"/>
    </source>
</evidence>
<evidence type="ECO:0000313" key="2">
    <source>
        <dbReference type="Proteomes" id="UP000598032"/>
    </source>
</evidence>
<keyword evidence="2" id="KW-1185">Reference proteome</keyword>
<protein>
    <recommendedName>
        <fullName evidence="3">Transposase</fullName>
    </recommendedName>
</protein>
<evidence type="ECO:0000313" key="1">
    <source>
        <dbReference type="EMBL" id="CAD6557833.1"/>
    </source>
</evidence>
<organism evidence="1 2">
    <name type="scientific">Paraburkholderia metrosideri</name>
    <dbReference type="NCBI Taxonomy" id="580937"/>
    <lineage>
        <taxon>Bacteria</taxon>
        <taxon>Pseudomonadati</taxon>
        <taxon>Pseudomonadota</taxon>
        <taxon>Betaproteobacteria</taxon>
        <taxon>Burkholderiales</taxon>
        <taxon>Burkholderiaceae</taxon>
        <taxon>Paraburkholderia</taxon>
    </lineage>
</organism>
<reference evidence="1 2" key="1">
    <citation type="submission" date="2020-10" db="EMBL/GenBank/DDBJ databases">
        <authorList>
            <person name="Peeters C."/>
        </authorList>
    </citation>
    <scope>NUCLEOTIDE SEQUENCE [LARGE SCALE GENOMIC DNA]</scope>
    <source>
        <strain evidence="1 2">LMG 28140</strain>
    </source>
</reference>
<name>A0ABM8P6W2_9BURK</name>